<reference evidence="1 2" key="1">
    <citation type="submission" date="2022-12" db="EMBL/GenBank/DDBJ databases">
        <title>Chromosome-level genome of Tegillarca granosa.</title>
        <authorList>
            <person name="Kim J."/>
        </authorList>
    </citation>
    <scope>NUCLEOTIDE SEQUENCE [LARGE SCALE GENOMIC DNA]</scope>
    <source>
        <strain evidence="1">Teg-2019</strain>
        <tissue evidence="1">Adductor muscle</tissue>
    </source>
</reference>
<gene>
    <name evidence="1" type="ORF">KUTeg_009361</name>
</gene>
<dbReference type="InterPro" id="IPR011011">
    <property type="entry name" value="Znf_FYVE_PHD"/>
</dbReference>
<dbReference type="SUPFAM" id="SSF57903">
    <property type="entry name" value="FYVE/PHD zinc finger"/>
    <property type="match status" value="1"/>
</dbReference>
<dbReference type="CDD" id="cd19757">
    <property type="entry name" value="Bbox1"/>
    <property type="match status" value="1"/>
</dbReference>
<evidence type="ECO:0000313" key="2">
    <source>
        <dbReference type="Proteomes" id="UP001217089"/>
    </source>
</evidence>
<dbReference type="EMBL" id="JARBDR010000440">
    <property type="protein sequence ID" value="KAJ8311988.1"/>
    <property type="molecule type" value="Genomic_DNA"/>
</dbReference>
<dbReference type="Proteomes" id="UP001217089">
    <property type="component" value="Unassembled WGS sequence"/>
</dbReference>
<keyword evidence="2" id="KW-1185">Reference proteome</keyword>
<accession>A0ABQ9F3M2</accession>
<comment type="caution">
    <text evidence="1">The sequence shown here is derived from an EMBL/GenBank/DDBJ whole genome shotgun (WGS) entry which is preliminary data.</text>
</comment>
<name>A0ABQ9F3M2_TEGGR</name>
<evidence type="ECO:0000313" key="1">
    <source>
        <dbReference type="EMBL" id="KAJ8311988.1"/>
    </source>
</evidence>
<protein>
    <recommendedName>
        <fullName evidence="3">B box-type domain-containing protein</fullName>
    </recommendedName>
</protein>
<sequence length="368" mass="42037">MPMLQDKPVPEDKIQICGPCERDGDSVNAEYWCSECNDAFCDTCLSSCQTEAAENITEINPLRLVIESFLIDMNDLDDSAKLAMLSQRKHIEVLNSSRARSKERLTSLITSAKLRLDECHDKLNCALDQVHLEKTKQFMENENQIKRFRKILSSGQKLLHHVKEQRNAAQKVIALENTKTQIKNEIDNLKPVADEDKQTILALNFAEIFDTIKQLESVGELKIKESKSGQNVKPLFDAAKDFSNPLQHKPDIKKINLVKMFDITMKKKPRWITGGVFLKDDRLLFADRKNKKLKLYDPSGILKSAVQLNYSPWDVAFCGAEKKVLVSDTDQEYIRSYAVSATEIKEEGSVKVSNRKKAWTPWVIRFCV</sequence>
<proteinExistence type="predicted"/>
<organism evidence="1 2">
    <name type="scientific">Tegillarca granosa</name>
    <name type="common">Malaysian cockle</name>
    <name type="synonym">Anadara granosa</name>
    <dbReference type="NCBI Taxonomy" id="220873"/>
    <lineage>
        <taxon>Eukaryota</taxon>
        <taxon>Metazoa</taxon>
        <taxon>Spiralia</taxon>
        <taxon>Lophotrochozoa</taxon>
        <taxon>Mollusca</taxon>
        <taxon>Bivalvia</taxon>
        <taxon>Autobranchia</taxon>
        <taxon>Pteriomorphia</taxon>
        <taxon>Arcoida</taxon>
        <taxon>Arcoidea</taxon>
        <taxon>Arcidae</taxon>
        <taxon>Tegillarca</taxon>
    </lineage>
</organism>
<dbReference type="SUPFAM" id="SSF75011">
    <property type="entry name" value="3-carboxy-cis,cis-mucoante lactonizing enzyme"/>
    <property type="match status" value="1"/>
</dbReference>
<evidence type="ECO:0008006" key="3">
    <source>
        <dbReference type="Google" id="ProtNLM"/>
    </source>
</evidence>